<evidence type="ECO:0000313" key="5">
    <source>
        <dbReference type="EMBL" id="KKU10212.1"/>
    </source>
</evidence>
<sequence>MKTAQSISISLTIMVAAALALPSSAWAAAGSLQICEPGGTCKVGEFLYDDEYVPITTASCTITSKYPDGSALHTNQAMSGASDGFYSYSFTAPSTTGAYRASVCCTSGTDYLCLDKSFEVKTTAVSSSNDIASAVWGYSNRTLSGFGNLISDIWNYTSRSLTSLVTGTTNITTNITNIEETTDDTRLLLEKLVNAPIIENSLDEEEDPDLGVKIKDTKGVANQLFINSQFISSRSRTLSSKWKSYTTSEANKSVDEISAILGSESDSGSDSTIFGELNWLKEGWDFTVLTDLSKQALKVKSIVASLERKAVYSKTKPTSTEVNNLALEIARLEKAIGSVTDGSDEHTLYGKIKEVEELASALDSKNGEIDKTLASWNGIKPDEKQTKVKGFLKAVLGLNSLPKIKNVLSPNLGIATEDKELKNSLFGMRGVLAANKKYLAKKAGKTIGVSWLELGSIVFKSLVTNPSTLISQTAKVKYYLPKEVREENVIEKDEGLEIKYDAEKDQYYVEGEVTLAVGESKILSVKVHDIWAISTEEIESKKNQAAELFKSLEKTSFFAQGVTLKSDIDASLDKAKAYQEAAYTPEEQIRAYREAQIEMAAVDEKMSKLEDLVAQAGSAGSLLGFVGGAQAIAVWGLIIILIAGFVFLALYMRTISGRKRQTKDKKIQKTPQTKAAPVVRPKFAFGTFIVVFLTALISSSASAIITWKVLASSSEEKEAQAIQNTEVLSETTSGEAIKEPESKEEQNEEVALGGEDLVRVEVPQGTSVNVRYEASSTGKVIAKLSLTRTVARLGEDGDWVNVAFSLENPLESSTEAQEGEVTGWVHSDFIVEPESESTEEEEVSEGTLQNEGVRIVISETPTGWLRVRANPWGKEVGRVSPGESFALLDQKDGWFLIEISSDEKGWVSSEYASQE</sequence>
<evidence type="ECO:0000256" key="2">
    <source>
        <dbReference type="SAM" id="Phobius"/>
    </source>
</evidence>
<dbReference type="Pfam" id="PF08239">
    <property type="entry name" value="SH3_3"/>
    <property type="match status" value="2"/>
</dbReference>
<feature type="transmembrane region" description="Helical" evidence="2">
    <location>
        <begin position="683"/>
        <end position="707"/>
    </location>
</feature>
<dbReference type="Gene3D" id="2.30.30.40">
    <property type="entry name" value="SH3 Domains"/>
    <property type="match status" value="2"/>
</dbReference>
<protein>
    <recommendedName>
        <fullName evidence="4">SH3b domain-containing protein</fullName>
    </recommendedName>
</protein>
<name>A0A0G1MQ32_9BACT</name>
<keyword evidence="2" id="KW-0812">Transmembrane</keyword>
<evidence type="ECO:0000256" key="3">
    <source>
        <dbReference type="SAM" id="SignalP"/>
    </source>
</evidence>
<feature type="signal peptide" evidence="3">
    <location>
        <begin position="1"/>
        <end position="27"/>
    </location>
</feature>
<proteinExistence type="predicted"/>
<feature type="compositionally biased region" description="Basic and acidic residues" evidence="1">
    <location>
        <begin position="736"/>
        <end position="745"/>
    </location>
</feature>
<keyword evidence="3" id="KW-0732">Signal</keyword>
<feature type="domain" description="SH3b" evidence="4">
    <location>
        <begin position="866"/>
        <end position="911"/>
    </location>
</feature>
<dbReference type="InterPro" id="IPR003646">
    <property type="entry name" value="SH3-like_bac-type"/>
</dbReference>
<dbReference type="PANTHER" id="PTHR34408:SF1">
    <property type="entry name" value="GLYCOSYL HYDROLASE FAMILY 19 DOMAIN-CONTAINING PROTEIN HI_1415"/>
    <property type="match status" value="1"/>
</dbReference>
<evidence type="ECO:0000256" key="1">
    <source>
        <dbReference type="SAM" id="MobiDB-lite"/>
    </source>
</evidence>
<feature type="compositionally biased region" description="Polar residues" evidence="1">
    <location>
        <begin position="722"/>
        <end position="734"/>
    </location>
</feature>
<accession>A0A0G1MQ32</accession>
<comment type="caution">
    <text evidence="5">The sequence shown here is derived from an EMBL/GenBank/DDBJ whole genome shotgun (WGS) entry which is preliminary data.</text>
</comment>
<keyword evidence="2" id="KW-0472">Membrane</keyword>
<dbReference type="EMBL" id="LCLA01000017">
    <property type="protein sequence ID" value="KKU10212.1"/>
    <property type="molecule type" value="Genomic_DNA"/>
</dbReference>
<evidence type="ECO:0000313" key="6">
    <source>
        <dbReference type="Proteomes" id="UP000034329"/>
    </source>
</evidence>
<reference evidence="5 6" key="1">
    <citation type="journal article" date="2015" name="Nature">
        <title>rRNA introns, odd ribosomes, and small enigmatic genomes across a large radiation of phyla.</title>
        <authorList>
            <person name="Brown C.T."/>
            <person name="Hug L.A."/>
            <person name="Thomas B.C."/>
            <person name="Sharon I."/>
            <person name="Castelle C.J."/>
            <person name="Singh A."/>
            <person name="Wilkins M.J."/>
            <person name="Williams K.H."/>
            <person name="Banfield J.F."/>
        </authorList>
    </citation>
    <scope>NUCLEOTIDE SEQUENCE [LARGE SCALE GENOMIC DNA]</scope>
</reference>
<organism evidence="5 6">
    <name type="scientific">Candidatus Woesebacteria bacterium GW2011_GWB1_45_5</name>
    <dbReference type="NCBI Taxonomy" id="1618581"/>
    <lineage>
        <taxon>Bacteria</taxon>
        <taxon>Candidatus Woeseibacteriota</taxon>
    </lineage>
</organism>
<keyword evidence="2" id="KW-1133">Transmembrane helix</keyword>
<evidence type="ECO:0000259" key="4">
    <source>
        <dbReference type="Pfam" id="PF08239"/>
    </source>
</evidence>
<dbReference type="Proteomes" id="UP000034329">
    <property type="component" value="Unassembled WGS sequence"/>
</dbReference>
<feature type="domain" description="SH3b" evidence="4">
    <location>
        <begin position="767"/>
        <end position="830"/>
    </location>
</feature>
<gene>
    <name evidence="5" type="ORF">UX13_C0017G0004</name>
</gene>
<dbReference type="PANTHER" id="PTHR34408">
    <property type="entry name" value="FAMILY PROTEIN, PUTATIVE-RELATED"/>
    <property type="match status" value="1"/>
</dbReference>
<dbReference type="InterPro" id="IPR052354">
    <property type="entry name" value="Cell_Wall_Dynamics_Protein"/>
</dbReference>
<feature type="region of interest" description="Disordered" evidence="1">
    <location>
        <begin position="722"/>
        <end position="754"/>
    </location>
</feature>
<dbReference type="AlphaFoldDB" id="A0A0G1MQ32"/>
<feature type="transmembrane region" description="Helical" evidence="2">
    <location>
        <begin position="632"/>
        <end position="651"/>
    </location>
</feature>
<feature type="chain" id="PRO_5002538646" description="SH3b domain-containing protein" evidence="3">
    <location>
        <begin position="28"/>
        <end position="915"/>
    </location>
</feature>